<protein>
    <submittedName>
        <fullName evidence="1">Unnamed protein product</fullName>
    </submittedName>
</protein>
<accession>A0ACB5T9R3</accession>
<evidence type="ECO:0000313" key="2">
    <source>
        <dbReference type="Proteomes" id="UP001165064"/>
    </source>
</evidence>
<reference evidence="1" key="1">
    <citation type="submission" date="2023-04" db="EMBL/GenBank/DDBJ databases">
        <title>Ambrosiozyma monospora NBRC 10751.</title>
        <authorList>
            <person name="Ichikawa N."/>
            <person name="Sato H."/>
            <person name="Tonouchi N."/>
        </authorList>
    </citation>
    <scope>NUCLEOTIDE SEQUENCE</scope>
    <source>
        <strain evidence="1">NBRC 10751</strain>
    </source>
</reference>
<dbReference type="Proteomes" id="UP001165064">
    <property type="component" value="Unassembled WGS sequence"/>
</dbReference>
<organism evidence="1 2">
    <name type="scientific">Ambrosiozyma monospora</name>
    <name type="common">Yeast</name>
    <name type="synonym">Endomycopsis monosporus</name>
    <dbReference type="NCBI Taxonomy" id="43982"/>
    <lineage>
        <taxon>Eukaryota</taxon>
        <taxon>Fungi</taxon>
        <taxon>Dikarya</taxon>
        <taxon>Ascomycota</taxon>
        <taxon>Saccharomycotina</taxon>
        <taxon>Pichiomycetes</taxon>
        <taxon>Pichiales</taxon>
        <taxon>Pichiaceae</taxon>
        <taxon>Ambrosiozyma</taxon>
    </lineage>
</organism>
<dbReference type="EMBL" id="BSXS01005140">
    <property type="protein sequence ID" value="GME83961.1"/>
    <property type="molecule type" value="Genomic_DNA"/>
</dbReference>
<comment type="caution">
    <text evidence="1">The sequence shown here is derived from an EMBL/GenBank/DDBJ whole genome shotgun (WGS) entry which is preliminary data.</text>
</comment>
<evidence type="ECO:0000313" key="1">
    <source>
        <dbReference type="EMBL" id="GME83961.1"/>
    </source>
</evidence>
<sequence>MNQVSSLEQRNYNVRNNIRHNDPNSQSKSVIVTPESDSSGSSPESNTPYTPADSLSSYTSNEDLLDFRQKEDFKLDLGSDSDIDMLFGDAPDPDPSQVSSAPSLEQLLSQIEDELDDEIDELKNEGVSRGTVHGSSLEKIGFEETLIGPISNWLFQL</sequence>
<proteinExistence type="predicted"/>
<gene>
    <name evidence="1" type="ORF">Amon02_000653200</name>
</gene>
<keyword evidence="2" id="KW-1185">Reference proteome</keyword>
<name>A0ACB5T9R3_AMBMO</name>